<feature type="chain" id="PRO_5020876922" evidence="1">
    <location>
        <begin position="27"/>
        <end position="167"/>
    </location>
</feature>
<dbReference type="OrthoDB" id="7369934at2"/>
<comment type="caution">
    <text evidence="2">The sequence shown here is derived from an EMBL/GenBank/DDBJ whole genome shotgun (WGS) entry which is preliminary data.</text>
</comment>
<organism evidence="2 3">
    <name type="scientific">Varunaivibrio sulfuroxidans</name>
    <dbReference type="NCBI Taxonomy" id="1773489"/>
    <lineage>
        <taxon>Bacteria</taxon>
        <taxon>Pseudomonadati</taxon>
        <taxon>Pseudomonadota</taxon>
        <taxon>Alphaproteobacteria</taxon>
        <taxon>Rhodospirillales</taxon>
        <taxon>Magnetovibrionaceae</taxon>
        <taxon>Varunaivibrio</taxon>
    </lineage>
</organism>
<dbReference type="EMBL" id="SLZW01000004">
    <property type="protein sequence ID" value="TCS63166.1"/>
    <property type="molecule type" value="Genomic_DNA"/>
</dbReference>
<sequence length="167" mass="17998">MMLRTTSFLIFAVIALSAVSPRPAMAQLPGENNHIQMKFIMAPVKDYKGRSRGPMPVTPVMTVPRADDAAIVCQSAPRINDAIIGVFFSHPLILQRDGHLQLDGAGPKLVGPINRALGKAMVSEVFLIQGGKKLGKGVMASLPFATTQGCGRVLDEYEARMKKLKGE</sequence>
<keyword evidence="1" id="KW-0732">Signal</keyword>
<proteinExistence type="predicted"/>
<dbReference type="RefSeq" id="WP_132938880.1">
    <property type="nucleotide sequence ID" value="NZ_CP119676.1"/>
</dbReference>
<protein>
    <submittedName>
        <fullName evidence="2">Uncharacterized protein</fullName>
    </submittedName>
</protein>
<evidence type="ECO:0000313" key="2">
    <source>
        <dbReference type="EMBL" id="TCS63166.1"/>
    </source>
</evidence>
<keyword evidence="3" id="KW-1185">Reference proteome</keyword>
<evidence type="ECO:0000256" key="1">
    <source>
        <dbReference type="SAM" id="SignalP"/>
    </source>
</evidence>
<gene>
    <name evidence="2" type="ORF">EDD55_104260</name>
</gene>
<name>A0A4R3JD96_9PROT</name>
<reference evidence="2 3" key="1">
    <citation type="submission" date="2019-03" db="EMBL/GenBank/DDBJ databases">
        <title>Genomic Encyclopedia of Type Strains, Phase IV (KMG-IV): sequencing the most valuable type-strain genomes for metagenomic binning, comparative biology and taxonomic classification.</title>
        <authorList>
            <person name="Goeker M."/>
        </authorList>
    </citation>
    <scope>NUCLEOTIDE SEQUENCE [LARGE SCALE GENOMIC DNA]</scope>
    <source>
        <strain evidence="2 3">DSM 101688</strain>
    </source>
</reference>
<feature type="signal peptide" evidence="1">
    <location>
        <begin position="1"/>
        <end position="26"/>
    </location>
</feature>
<dbReference type="Proteomes" id="UP000295304">
    <property type="component" value="Unassembled WGS sequence"/>
</dbReference>
<dbReference type="AlphaFoldDB" id="A0A4R3JD96"/>
<accession>A0A4R3JD96</accession>
<evidence type="ECO:0000313" key="3">
    <source>
        <dbReference type="Proteomes" id="UP000295304"/>
    </source>
</evidence>